<dbReference type="STRING" id="112901.SAMN04488500_10848"/>
<dbReference type="PROSITE" id="PS50893">
    <property type="entry name" value="ABC_TRANSPORTER_2"/>
    <property type="match status" value="1"/>
</dbReference>
<dbReference type="EMBL" id="FWXI01000008">
    <property type="protein sequence ID" value="SMC74817.1"/>
    <property type="molecule type" value="Genomic_DNA"/>
</dbReference>
<proteinExistence type="predicted"/>
<keyword evidence="2" id="KW-0547">Nucleotide-binding</keyword>
<evidence type="ECO:0000256" key="3">
    <source>
        <dbReference type="ARBA" id="ARBA00022840"/>
    </source>
</evidence>
<dbReference type="GO" id="GO:0005886">
    <property type="term" value="C:plasma membrane"/>
    <property type="evidence" value="ECO:0007669"/>
    <property type="project" value="TreeGrafter"/>
</dbReference>
<dbReference type="InterPro" id="IPR017911">
    <property type="entry name" value="MacB-like_ATP-bd"/>
</dbReference>
<dbReference type="SUPFAM" id="SSF52540">
    <property type="entry name" value="P-loop containing nucleoside triphosphate hydrolases"/>
    <property type="match status" value="1"/>
</dbReference>
<keyword evidence="6" id="KW-1185">Reference proteome</keyword>
<gene>
    <name evidence="5" type="ORF">SAMN04488500_10848</name>
</gene>
<organism evidence="5 6">
    <name type="scientific">Sporomusa malonica</name>
    <dbReference type="NCBI Taxonomy" id="112901"/>
    <lineage>
        <taxon>Bacteria</taxon>
        <taxon>Bacillati</taxon>
        <taxon>Bacillota</taxon>
        <taxon>Negativicutes</taxon>
        <taxon>Selenomonadales</taxon>
        <taxon>Sporomusaceae</taxon>
        <taxon>Sporomusa</taxon>
    </lineage>
</organism>
<dbReference type="InterPro" id="IPR003439">
    <property type="entry name" value="ABC_transporter-like_ATP-bd"/>
</dbReference>
<evidence type="ECO:0000313" key="5">
    <source>
        <dbReference type="EMBL" id="SMC74817.1"/>
    </source>
</evidence>
<dbReference type="GO" id="GO:0022857">
    <property type="term" value="F:transmembrane transporter activity"/>
    <property type="evidence" value="ECO:0007669"/>
    <property type="project" value="TreeGrafter"/>
</dbReference>
<dbReference type="Proteomes" id="UP000192738">
    <property type="component" value="Unassembled WGS sequence"/>
</dbReference>
<dbReference type="GO" id="GO:0016887">
    <property type="term" value="F:ATP hydrolysis activity"/>
    <property type="evidence" value="ECO:0007669"/>
    <property type="project" value="InterPro"/>
</dbReference>
<dbReference type="SMART" id="SM00382">
    <property type="entry name" value="AAA"/>
    <property type="match status" value="1"/>
</dbReference>
<sequence length="232" mass="25430">MLELNQVRKDYRDQSQTVTAVVIDKLCVKAGAQLALVGPSGSGKTTLLHLISGLLTPTSGEIIFAGTNISGMSERWRDSWRATTVGYVFQRLNLLPSLNIVDNLLLPMSFAGVIPEQERRQWAIKLLGIVGLADRINSRPQRLSMGEQQRVAIARAIVNKPRLILADEPTASLDHDNSILVIELLRQLAQENNSILLVATHDRQVIDQFPQVYSLGRTEGKVNTGAVCGSLA</sequence>
<evidence type="ECO:0000256" key="1">
    <source>
        <dbReference type="ARBA" id="ARBA00022448"/>
    </source>
</evidence>
<protein>
    <submittedName>
        <fullName evidence="5">Putative ABC transport system ATP-binding protein</fullName>
    </submittedName>
</protein>
<dbReference type="OrthoDB" id="9772862at2"/>
<name>A0A1W2BPG0_9FIRM</name>
<dbReference type="InterPro" id="IPR015854">
    <property type="entry name" value="ABC_transpr_LolD-like"/>
</dbReference>
<keyword evidence="3 5" id="KW-0067">ATP-binding</keyword>
<dbReference type="Gene3D" id="3.40.50.300">
    <property type="entry name" value="P-loop containing nucleotide triphosphate hydrolases"/>
    <property type="match status" value="1"/>
</dbReference>
<feature type="domain" description="ABC transporter" evidence="4">
    <location>
        <begin position="2"/>
        <end position="231"/>
    </location>
</feature>
<dbReference type="RefSeq" id="WP_084575757.1">
    <property type="nucleotide sequence ID" value="NZ_CP155572.1"/>
</dbReference>
<dbReference type="InterPro" id="IPR003593">
    <property type="entry name" value="AAA+_ATPase"/>
</dbReference>
<evidence type="ECO:0000256" key="2">
    <source>
        <dbReference type="ARBA" id="ARBA00022741"/>
    </source>
</evidence>
<dbReference type="InterPro" id="IPR027417">
    <property type="entry name" value="P-loop_NTPase"/>
</dbReference>
<evidence type="ECO:0000313" key="6">
    <source>
        <dbReference type="Proteomes" id="UP000192738"/>
    </source>
</evidence>
<accession>A0A1W2BPG0</accession>
<reference evidence="5 6" key="1">
    <citation type="submission" date="2017-04" db="EMBL/GenBank/DDBJ databases">
        <authorList>
            <person name="Afonso C.L."/>
            <person name="Miller P.J."/>
            <person name="Scott M.A."/>
            <person name="Spackman E."/>
            <person name="Goraichik I."/>
            <person name="Dimitrov K.M."/>
            <person name="Suarez D.L."/>
            <person name="Swayne D.E."/>
        </authorList>
    </citation>
    <scope>NUCLEOTIDE SEQUENCE [LARGE SCALE GENOMIC DNA]</scope>
    <source>
        <strain evidence="5 6">DSM 5090</strain>
    </source>
</reference>
<dbReference type="Pfam" id="PF00005">
    <property type="entry name" value="ABC_tran"/>
    <property type="match status" value="1"/>
</dbReference>
<dbReference type="GO" id="GO:0005524">
    <property type="term" value="F:ATP binding"/>
    <property type="evidence" value="ECO:0007669"/>
    <property type="project" value="UniProtKB-KW"/>
</dbReference>
<dbReference type="AlphaFoldDB" id="A0A1W2BPG0"/>
<evidence type="ECO:0000259" key="4">
    <source>
        <dbReference type="PROSITE" id="PS50893"/>
    </source>
</evidence>
<dbReference type="CDD" id="cd03255">
    <property type="entry name" value="ABC_MJ0796_LolCDE_FtsE"/>
    <property type="match status" value="1"/>
</dbReference>
<dbReference type="PANTHER" id="PTHR24220">
    <property type="entry name" value="IMPORT ATP-BINDING PROTEIN"/>
    <property type="match status" value="1"/>
</dbReference>
<keyword evidence="1" id="KW-0813">Transport</keyword>
<dbReference type="PANTHER" id="PTHR24220:SF659">
    <property type="entry name" value="TRANSPORTER, PUTATIVE-RELATED"/>
    <property type="match status" value="1"/>
</dbReference>